<name>A0ABT5KUZ3_9BURK</name>
<sequence length="158" mass="17296">MTFTLPRRRWLQGTLACGLGFVLPEARACEFFTTTLRVTHPWTRASRPGDSDAVVCMRFDEVTQADRLIHISTPVAAGALIQRANTSQVAANSRGDVPINFLISADQVTEFTETGVHLRLTGLRHPLEIARSYPLTLTFAIGGVVEADLSIDYEALPA</sequence>
<comment type="caution">
    <text evidence="1">The sequence shown here is derived from an EMBL/GenBank/DDBJ whole genome shotgun (WGS) entry which is preliminary data.</text>
</comment>
<reference evidence="1 2" key="1">
    <citation type="submission" date="2022-10" db="EMBL/GenBank/DDBJ databases">
        <title>paucibacter sp. hw8 Genome sequencing.</title>
        <authorList>
            <person name="Park S."/>
        </authorList>
    </citation>
    <scope>NUCLEOTIDE SEQUENCE [LARGE SCALE GENOMIC DNA]</scope>
    <source>
        <strain evidence="2">hw8</strain>
    </source>
</reference>
<proteinExistence type="predicted"/>
<organism evidence="1 2">
    <name type="scientific">Roseateles koreensis</name>
    <dbReference type="NCBI Taxonomy" id="2987526"/>
    <lineage>
        <taxon>Bacteria</taxon>
        <taxon>Pseudomonadati</taxon>
        <taxon>Pseudomonadota</taxon>
        <taxon>Betaproteobacteria</taxon>
        <taxon>Burkholderiales</taxon>
        <taxon>Sphaerotilaceae</taxon>
        <taxon>Roseateles</taxon>
    </lineage>
</organism>
<dbReference type="Proteomes" id="UP001219862">
    <property type="component" value="Unassembled WGS sequence"/>
</dbReference>
<dbReference type="PROSITE" id="PS51318">
    <property type="entry name" value="TAT"/>
    <property type="match status" value="1"/>
</dbReference>
<keyword evidence="2" id="KW-1185">Reference proteome</keyword>
<gene>
    <name evidence="1" type="ORF">PRZ01_13785</name>
</gene>
<dbReference type="Gene3D" id="2.60.40.1890">
    <property type="entry name" value="PCu(A)C copper chaperone"/>
    <property type="match status" value="1"/>
</dbReference>
<protein>
    <submittedName>
        <fullName evidence="1">Copper chaperone PCu(A)C</fullName>
    </submittedName>
</protein>
<dbReference type="Pfam" id="PF04314">
    <property type="entry name" value="PCuAC"/>
    <property type="match status" value="1"/>
</dbReference>
<dbReference type="RefSeq" id="WP_273597377.1">
    <property type="nucleotide sequence ID" value="NZ_JAQQXS010000012.1"/>
</dbReference>
<dbReference type="InterPro" id="IPR007410">
    <property type="entry name" value="LpqE-like"/>
</dbReference>
<dbReference type="InterPro" id="IPR006311">
    <property type="entry name" value="TAT_signal"/>
</dbReference>
<dbReference type="InterPro" id="IPR036182">
    <property type="entry name" value="PCuAC_sf"/>
</dbReference>
<accession>A0ABT5KUZ3</accession>
<dbReference type="EMBL" id="JAQQXS010000012">
    <property type="protein sequence ID" value="MDC8786260.1"/>
    <property type="molecule type" value="Genomic_DNA"/>
</dbReference>
<dbReference type="SUPFAM" id="SSF110087">
    <property type="entry name" value="DR1885-like metal-binding protein"/>
    <property type="match status" value="1"/>
</dbReference>
<evidence type="ECO:0000313" key="2">
    <source>
        <dbReference type="Proteomes" id="UP001219862"/>
    </source>
</evidence>
<evidence type="ECO:0000313" key="1">
    <source>
        <dbReference type="EMBL" id="MDC8786260.1"/>
    </source>
</evidence>